<organism evidence="1 2">
    <name type="scientific">Peronospora matthiolae</name>
    <dbReference type="NCBI Taxonomy" id="2874970"/>
    <lineage>
        <taxon>Eukaryota</taxon>
        <taxon>Sar</taxon>
        <taxon>Stramenopiles</taxon>
        <taxon>Oomycota</taxon>
        <taxon>Peronosporomycetes</taxon>
        <taxon>Peronosporales</taxon>
        <taxon>Peronosporaceae</taxon>
        <taxon>Peronospora</taxon>
    </lineage>
</organism>
<accession>A0AAV1V2K4</accession>
<dbReference type="Proteomes" id="UP001162060">
    <property type="component" value="Unassembled WGS sequence"/>
</dbReference>
<gene>
    <name evidence="1" type="ORF">PM001_LOCUS25976</name>
</gene>
<name>A0AAV1V2K4_9STRA</name>
<evidence type="ECO:0000313" key="1">
    <source>
        <dbReference type="EMBL" id="CAK7940826.1"/>
    </source>
</evidence>
<dbReference type="AlphaFoldDB" id="A0AAV1V2K4"/>
<evidence type="ECO:0008006" key="3">
    <source>
        <dbReference type="Google" id="ProtNLM"/>
    </source>
</evidence>
<sequence length="114" mass="13358">MNELSKHLVPFQKSNRRVVWPLTKPPTSCCCHATHSRAQYDNYLFLSRHFDMEDRIDSSLDRNPSRHVRYLGFSRVAKLLNIMGTTALQTNEFWRSGFHCRRSNVVNVLNQCTC</sequence>
<reference evidence="1" key="1">
    <citation type="submission" date="2024-01" db="EMBL/GenBank/DDBJ databases">
        <authorList>
            <person name="Webb A."/>
        </authorList>
    </citation>
    <scope>NUCLEOTIDE SEQUENCE</scope>
    <source>
        <strain evidence="1">Pm1</strain>
    </source>
</reference>
<proteinExistence type="predicted"/>
<protein>
    <recommendedName>
        <fullName evidence="3">Transposase</fullName>
    </recommendedName>
</protein>
<evidence type="ECO:0000313" key="2">
    <source>
        <dbReference type="Proteomes" id="UP001162060"/>
    </source>
</evidence>
<comment type="caution">
    <text evidence="1">The sequence shown here is derived from an EMBL/GenBank/DDBJ whole genome shotgun (WGS) entry which is preliminary data.</text>
</comment>
<dbReference type="EMBL" id="CAKLBY020000259">
    <property type="protein sequence ID" value="CAK7940826.1"/>
    <property type="molecule type" value="Genomic_DNA"/>
</dbReference>